<evidence type="ECO:0000259" key="4">
    <source>
        <dbReference type="Pfam" id="PF01261"/>
    </source>
</evidence>
<dbReference type="InterPro" id="IPR026040">
    <property type="entry name" value="HyI-like"/>
</dbReference>
<feature type="active site" description="Proton donor/acceptor" evidence="3">
    <location>
        <position position="239"/>
    </location>
</feature>
<evidence type="ECO:0000256" key="2">
    <source>
        <dbReference type="PIRNR" id="PIRNR006241"/>
    </source>
</evidence>
<sequence length="260" mass="28097">MPKFSANLGFLWPGLDLPAKLQAAAKAGFRTVELHWPYEMPAADLRKHLDDAGLALFGLNTPVGHAGNGDFGLAAQPGREDEFRDTFRNTLEYARKAGASAIHVMAGTVTPETRMKASDVLVGNLVHAAASAPDMTLLLEPINQRDKPGYFYSTIAEAVKIIGAVGTANVKVMFDCYHVGVTGGADDVVPRLEEFIDDIHHVQIAAVDSRAEPDEGDLDYRTVFSALERLGYEGRIGCEYKPRGDTDEGLAWVKTLGVAL</sequence>
<keyword evidence="1 2" id="KW-0413">Isomerase</keyword>
<protein>
    <submittedName>
        <fullName evidence="5">Isomerase</fullName>
    </submittedName>
</protein>
<dbReference type="SUPFAM" id="SSF51658">
    <property type="entry name" value="Xylose isomerase-like"/>
    <property type="match status" value="1"/>
</dbReference>
<dbReference type="AlphaFoldDB" id="A0A4R5PLD9"/>
<keyword evidence="6" id="KW-1185">Reference proteome</keyword>
<feature type="active site" description="Proton donor/acceptor" evidence="3">
    <location>
        <position position="140"/>
    </location>
</feature>
<dbReference type="InterPro" id="IPR036237">
    <property type="entry name" value="Xyl_isomerase-like_sf"/>
</dbReference>
<dbReference type="EMBL" id="SMSI01000001">
    <property type="protein sequence ID" value="TDH37742.1"/>
    <property type="molecule type" value="Genomic_DNA"/>
</dbReference>
<dbReference type="Proteomes" id="UP000295131">
    <property type="component" value="Unassembled WGS sequence"/>
</dbReference>
<dbReference type="PANTHER" id="PTHR43489">
    <property type="entry name" value="ISOMERASE"/>
    <property type="match status" value="1"/>
</dbReference>
<dbReference type="Pfam" id="PF01261">
    <property type="entry name" value="AP_endonuc_2"/>
    <property type="match status" value="1"/>
</dbReference>
<feature type="domain" description="Xylose isomerase-like TIM barrel" evidence="4">
    <location>
        <begin position="21"/>
        <end position="255"/>
    </location>
</feature>
<dbReference type="PIRSF" id="PIRSF006241">
    <property type="entry name" value="HyI"/>
    <property type="match status" value="1"/>
</dbReference>
<comment type="caution">
    <text evidence="5">The sequence shown here is derived from an EMBL/GenBank/DDBJ whole genome shotgun (WGS) entry which is preliminary data.</text>
</comment>
<dbReference type="Gene3D" id="3.20.20.150">
    <property type="entry name" value="Divalent-metal-dependent TIM barrel enzymes"/>
    <property type="match status" value="1"/>
</dbReference>
<dbReference type="GO" id="GO:0046487">
    <property type="term" value="P:glyoxylate metabolic process"/>
    <property type="evidence" value="ECO:0007669"/>
    <property type="project" value="TreeGrafter"/>
</dbReference>
<evidence type="ECO:0000256" key="3">
    <source>
        <dbReference type="PIRSR" id="PIRSR006241-50"/>
    </source>
</evidence>
<evidence type="ECO:0000313" key="5">
    <source>
        <dbReference type="EMBL" id="TDH37742.1"/>
    </source>
</evidence>
<organism evidence="5 6">
    <name type="scientific">Pseudohoeflea suaedae</name>
    <dbReference type="NCBI Taxonomy" id="877384"/>
    <lineage>
        <taxon>Bacteria</taxon>
        <taxon>Pseudomonadati</taxon>
        <taxon>Pseudomonadota</taxon>
        <taxon>Alphaproteobacteria</taxon>
        <taxon>Hyphomicrobiales</taxon>
        <taxon>Rhizobiaceae</taxon>
        <taxon>Pseudohoeflea</taxon>
    </lineage>
</organism>
<evidence type="ECO:0000256" key="1">
    <source>
        <dbReference type="ARBA" id="ARBA00023235"/>
    </source>
</evidence>
<gene>
    <name evidence="5" type="ORF">E2A64_00945</name>
</gene>
<dbReference type="InterPro" id="IPR013022">
    <property type="entry name" value="Xyl_isomerase-like_TIM-brl"/>
</dbReference>
<dbReference type="RefSeq" id="WP_133282579.1">
    <property type="nucleotide sequence ID" value="NZ_SMSI01000001.1"/>
</dbReference>
<dbReference type="GO" id="GO:0008903">
    <property type="term" value="F:hydroxypyruvate isomerase activity"/>
    <property type="evidence" value="ECO:0007669"/>
    <property type="project" value="TreeGrafter"/>
</dbReference>
<dbReference type="OrthoDB" id="9786584at2"/>
<dbReference type="PANTHER" id="PTHR43489:SF6">
    <property type="entry name" value="HYDROXYPYRUVATE ISOMERASE-RELATED"/>
    <property type="match status" value="1"/>
</dbReference>
<dbReference type="InterPro" id="IPR050417">
    <property type="entry name" value="Sugar_Epim/Isomerase"/>
</dbReference>
<comment type="similarity">
    <text evidence="2">Belongs to the hyi family.</text>
</comment>
<reference evidence="5 6" key="1">
    <citation type="journal article" date="2013" name="Int. J. Syst. Evol. Microbiol.">
        <title>Hoeflea suaedae sp. nov., an endophytic bacterium isolated from the root of the halophyte Suaeda maritima.</title>
        <authorList>
            <person name="Chung E.J."/>
            <person name="Park J.A."/>
            <person name="Pramanik P."/>
            <person name="Bibi F."/>
            <person name="Jeon C.O."/>
            <person name="Chung Y.R."/>
        </authorList>
    </citation>
    <scope>NUCLEOTIDE SEQUENCE [LARGE SCALE GENOMIC DNA]</scope>
    <source>
        <strain evidence="5 6">YC6898</strain>
    </source>
</reference>
<proteinExistence type="inferred from homology"/>
<evidence type="ECO:0000313" key="6">
    <source>
        <dbReference type="Proteomes" id="UP000295131"/>
    </source>
</evidence>
<name>A0A4R5PLD9_9HYPH</name>
<accession>A0A4R5PLD9</accession>